<accession>A0A1G9TCH6</accession>
<keyword evidence="3" id="KW-1185">Reference proteome</keyword>
<reference evidence="3" key="1">
    <citation type="submission" date="2016-10" db="EMBL/GenBank/DDBJ databases">
        <authorList>
            <person name="Varghese N."/>
            <person name="Submissions S."/>
        </authorList>
    </citation>
    <scope>NUCLEOTIDE SEQUENCE [LARGE SCALE GENOMIC DNA]</scope>
    <source>
        <strain evidence="3">CGMCC 1.10119</strain>
    </source>
</reference>
<dbReference type="InterPro" id="IPR036397">
    <property type="entry name" value="RNaseH_sf"/>
</dbReference>
<feature type="region of interest" description="Disordered" evidence="1">
    <location>
        <begin position="1"/>
        <end position="20"/>
    </location>
</feature>
<dbReference type="AlphaFoldDB" id="A0A1G9TCH6"/>
<protein>
    <submittedName>
        <fullName evidence="2">Uncharacterized protein</fullName>
    </submittedName>
</protein>
<dbReference type="EMBL" id="FNHL01000002">
    <property type="protein sequence ID" value="SDM45350.1"/>
    <property type="molecule type" value="Genomic_DNA"/>
</dbReference>
<gene>
    <name evidence="2" type="ORF">SAMN04487949_1715</name>
</gene>
<dbReference type="Gene3D" id="3.30.420.10">
    <property type="entry name" value="Ribonuclease H-like superfamily/Ribonuclease H"/>
    <property type="match status" value="1"/>
</dbReference>
<dbReference type="GO" id="GO:0003676">
    <property type="term" value="F:nucleic acid binding"/>
    <property type="evidence" value="ECO:0007669"/>
    <property type="project" value="InterPro"/>
</dbReference>
<dbReference type="SUPFAM" id="SSF53098">
    <property type="entry name" value="Ribonuclease H-like"/>
    <property type="match status" value="1"/>
</dbReference>
<dbReference type="InterPro" id="IPR012337">
    <property type="entry name" value="RNaseH-like_sf"/>
</dbReference>
<evidence type="ECO:0000313" key="2">
    <source>
        <dbReference type="EMBL" id="SDM45350.1"/>
    </source>
</evidence>
<dbReference type="OrthoDB" id="323192at2157"/>
<dbReference type="RefSeq" id="WP_089696530.1">
    <property type="nucleotide sequence ID" value="NZ_FNHL01000002.1"/>
</dbReference>
<dbReference type="Proteomes" id="UP000199451">
    <property type="component" value="Unassembled WGS sequence"/>
</dbReference>
<organism evidence="2 3">
    <name type="scientific">Halogranum gelatinilyticum</name>
    <dbReference type="NCBI Taxonomy" id="660521"/>
    <lineage>
        <taxon>Archaea</taxon>
        <taxon>Methanobacteriati</taxon>
        <taxon>Methanobacteriota</taxon>
        <taxon>Stenosarchaea group</taxon>
        <taxon>Halobacteria</taxon>
        <taxon>Halobacteriales</taxon>
        <taxon>Haloferacaceae</taxon>
    </lineage>
</organism>
<proteinExistence type="predicted"/>
<name>A0A1G9TCH6_9EURY</name>
<sequence length="234" mass="26207">MSGTLALDIETVSPDREPTDQAHFRDSSYFELLAVGLGFRPAPGEPVETTVCFRDGEDAESELALVDAVCDWCVERPADRLVTYNGDGFDLLHLPGRAAVAGEAVGDMTPRDRLDRILDLQHVDLMDETRRVYGGFRGLEQVCEDLAVDVPETHWADYEHGMHPDDWRPLGKRGKKQVVNTDVPQFGERYLALAAVDAQETVTFRALSDLLRDYTVADIEPLFELLDRRPFDGD</sequence>
<evidence type="ECO:0000313" key="3">
    <source>
        <dbReference type="Proteomes" id="UP000199451"/>
    </source>
</evidence>
<evidence type="ECO:0000256" key="1">
    <source>
        <dbReference type="SAM" id="MobiDB-lite"/>
    </source>
</evidence>